<dbReference type="InterPro" id="IPR045351">
    <property type="entry name" value="DUF6531"/>
</dbReference>
<evidence type="ECO:0000256" key="1">
    <source>
        <dbReference type="ARBA" id="ARBA00022737"/>
    </source>
</evidence>
<dbReference type="InterPro" id="IPR038765">
    <property type="entry name" value="Papain-like_cys_pep_sf"/>
</dbReference>
<dbReference type="EMBL" id="LUUJ01000050">
    <property type="protein sequence ID" value="OAI19264.1"/>
    <property type="molecule type" value="Genomic_DNA"/>
</dbReference>
<protein>
    <submittedName>
        <fullName evidence="5">Uncharacterized protein</fullName>
    </submittedName>
</protein>
<organism evidence="5 6">
    <name type="scientific">Methylomonas koyamae</name>
    <dbReference type="NCBI Taxonomy" id="702114"/>
    <lineage>
        <taxon>Bacteria</taxon>
        <taxon>Pseudomonadati</taxon>
        <taxon>Pseudomonadota</taxon>
        <taxon>Gammaproteobacteria</taxon>
        <taxon>Methylococcales</taxon>
        <taxon>Methylococcaceae</taxon>
        <taxon>Methylomonas</taxon>
    </lineage>
</organism>
<dbReference type="Pfam" id="PF20148">
    <property type="entry name" value="DUF6531"/>
    <property type="match status" value="1"/>
</dbReference>
<keyword evidence="1" id="KW-0677">Repeat</keyword>
<dbReference type="Pfam" id="PF25023">
    <property type="entry name" value="TEN_YD-shell"/>
    <property type="match status" value="3"/>
</dbReference>
<accession>A0A177NNW9</accession>
<feature type="domain" description="DUF6531" evidence="3">
    <location>
        <begin position="830"/>
        <end position="891"/>
    </location>
</feature>
<name>A0A177NNW9_9GAMM</name>
<dbReference type="InterPro" id="IPR056823">
    <property type="entry name" value="TEN-like_YD-shell"/>
</dbReference>
<dbReference type="PANTHER" id="PTHR32305">
    <property type="match status" value="1"/>
</dbReference>
<dbReference type="InterPro" id="IPR006530">
    <property type="entry name" value="YD"/>
</dbReference>
<dbReference type="Gene3D" id="3.10.620.30">
    <property type="match status" value="1"/>
</dbReference>
<dbReference type="Proteomes" id="UP000077857">
    <property type="component" value="Unassembled WGS sequence"/>
</dbReference>
<feature type="domain" description="Teneurin-like YD-shell" evidence="4">
    <location>
        <begin position="1500"/>
        <end position="1717"/>
    </location>
</feature>
<dbReference type="PRINTS" id="PR00394">
    <property type="entry name" value="RHSPROTEIN"/>
</dbReference>
<dbReference type="InterPro" id="IPR031325">
    <property type="entry name" value="RHS_repeat"/>
</dbReference>
<dbReference type="Pfam" id="PF01841">
    <property type="entry name" value="Transglut_core"/>
    <property type="match status" value="1"/>
</dbReference>
<dbReference type="NCBIfam" id="TIGR01643">
    <property type="entry name" value="YD_repeat_2x"/>
    <property type="match status" value="12"/>
</dbReference>
<dbReference type="Pfam" id="PF05593">
    <property type="entry name" value="RHS_repeat"/>
    <property type="match status" value="1"/>
</dbReference>
<dbReference type="InterPro" id="IPR002931">
    <property type="entry name" value="Transglutaminase-like"/>
</dbReference>
<feature type="domain" description="Teneurin-like YD-shell" evidence="4">
    <location>
        <begin position="1287"/>
        <end position="1445"/>
    </location>
</feature>
<dbReference type="InterPro" id="IPR050708">
    <property type="entry name" value="T6SS_VgrG/RHS"/>
</dbReference>
<dbReference type="PANTHER" id="PTHR32305:SF15">
    <property type="entry name" value="PROTEIN RHSA-RELATED"/>
    <property type="match status" value="1"/>
</dbReference>
<evidence type="ECO:0000313" key="5">
    <source>
        <dbReference type="EMBL" id="OAI19264.1"/>
    </source>
</evidence>
<sequence>MGFEVSAMAAPTDTSPTKWVLPAVTQAVVEPHVPAPVHASPAGWVSQTAEPVSPEAAQAVIEQREQALTQQRDQQAAKRSRQATTAAAKASATLAAPETMTAAALVPAAAEFSQLAAALENDPRRIYQFVRNHFAYVPYYGALKGPHLTLKERSGNDFDQAAVLVELLRAAGYTANYQYGSMSIPLSATNNNDMAHWLGTDADATRIGNIVGSGGIPATVHTGSNAYIAMDRVWVVANINSTNVALDPAFKPSNKQSGISLATAMGYDKTALLNAAGGLLGTDSIQSLNAANLNAELNDLTTQLVSQLKQNYPNAYMRDIIGGSNIVPDESGSLPAALPFAGTPTQTAWTEIPAGYIHTVRLQHGAIDTTLNIPQIAGKKLSISYTGGTPIDPPPANSEDLGTVMPGQEGNVIMGHTIGPNNNPVVLQMTSTLIGADASAFKFVSGGGTQNLSANGGTGTVQYNLTGLNQSPGRKNATLKIVISYNGTTQNTFEFPLTGAVESIPEAQLYLDDTLLLSEGTPSGNLTDLKLSIDHPYSASVDNPCFTGAKYGDQCATFTLKRTGSYVLASAFGGDHDSSLLSERQRYLDQLTGQGAASDSREVLSETLNIIGQSWMQQTQLADDLLTALSDNRAIRHHRFGIVGQVAGYYIDVQAQLVSTLPQSAAAGEGSFQSSGLIASAMEHGVLEQLQGASQPAMSTVKIFKLNNQNGQKFFLTNSGNFANIWGQLNGYSSNNPGKDDYSQILARVTAGATLILPENGQVTLNAWHGNGYIDYRVSGNQRSHGMIISDGLNGGYGSFLGPVNIPAVQSAYTPLQLPPANVSTPKGADPVDLGSGAYLNQAVDLSLGGSGPRGLSFARSYNSQQANQDPAGLGKGWNHGYNIRLNKHSDVKTALGLRSPQDAAALIVAAYVSRDLMSPTQPTLKDWVVGALVAQWATDQLQDQAVSVQLGDRALSYRQLPDGSFVAPPGVTKLLVKNANGTYKLSERFGTVLAFDAGNRIQSLTDIDGNALSFTYTGDLLTQVKDAYNRTLTLSYTGGKLTQVADNQGRSVTYSYTGNDLTGFHDPENKGWQYGYDANHQILTVTDPVNVAIVSNVYDDHQRVTQQTAPRETGSALYKLHYTGLSSSDEDPAGHRTTYYYDNSGRTIAVENALGQIAKSQYDGQGHVVKTTDPLGHVTQISYDTHHNPTQRLNALNQTTSFGYDSQQRLTQVSDALNHASQIDYDTEHHPVAARNALNQQTATAYTVAGLVQSKTDARNTTTVYTYDANGQPATAKTAAHPSVVTQYDGIGRLASLTDQAGAVTQFSYDKRGLLLTRTDPLGKLNSSSYDNAGHPVSHTDRNGDVVTTGYTASGKLNQIAYPGNSTVNFDYDNLDRLTTMTDPTGTTANSYDAAGRLTSTTDPHGFQVQYQYDAAGNLTQLTYPGNKTVGYGYDALNRLQSVTINWLNKTESYSYDAAGRLTQASRFNASQTQYQYDNADRLTGLTHQTSGNQILADYAYTLDANGNRTKAVVSEPKLPEQLINASQTYSYNTPKNRLTNANGTTLSYDFEGQLKTQGATNYAYDYAHRLISQGNQSYVYDGVGNRIKATRNGTVTKYVYDAAGNLLAEANAVNTITRYYIYGKGLTAMVDAATGQLYVYHFDGTGHTIAITNGSQQTANTYAYDPYGKLMAKAETIQQPFQYAGQVGIQAEGNNLYYMRARYYDANLGRFISEDPIGHNGGLNLYAYVGGNPIMAVDPLGLCGPATPACALAGARIAQFGIQAYSKLRPAIKGMELEAHHLIEKRFAGLFDVKAREMLSVALPKAEHQAITNAWRSEIGYGAGTESATAETVLKAAAKIYESSPAILSALGLAGAAGSANAASGGYTSYTGGK</sequence>
<gene>
    <name evidence="5" type="ORF">A1507_07655</name>
</gene>
<feature type="domain" description="Teneurin-like YD-shell" evidence="4">
    <location>
        <begin position="1071"/>
        <end position="1215"/>
    </location>
</feature>
<evidence type="ECO:0000259" key="3">
    <source>
        <dbReference type="Pfam" id="PF20148"/>
    </source>
</evidence>
<proteinExistence type="predicted"/>
<evidence type="ECO:0000313" key="6">
    <source>
        <dbReference type="Proteomes" id="UP000077857"/>
    </source>
</evidence>
<dbReference type="NCBIfam" id="TIGR03696">
    <property type="entry name" value="Rhs_assc_core"/>
    <property type="match status" value="1"/>
</dbReference>
<dbReference type="SUPFAM" id="SSF54001">
    <property type="entry name" value="Cysteine proteinases"/>
    <property type="match status" value="1"/>
</dbReference>
<comment type="caution">
    <text evidence="5">The sequence shown here is derived from an EMBL/GenBank/DDBJ whole genome shotgun (WGS) entry which is preliminary data.</text>
</comment>
<feature type="domain" description="Transglutaminase-like" evidence="2">
    <location>
        <begin position="118"/>
        <end position="196"/>
    </location>
</feature>
<reference evidence="5 6" key="1">
    <citation type="submission" date="2016-03" db="EMBL/GenBank/DDBJ databases">
        <authorList>
            <person name="Ploux O."/>
        </authorList>
    </citation>
    <scope>NUCLEOTIDE SEQUENCE [LARGE SCALE GENOMIC DNA]</scope>
    <source>
        <strain evidence="5 6">R-45378</strain>
    </source>
</reference>
<evidence type="ECO:0000259" key="4">
    <source>
        <dbReference type="Pfam" id="PF25023"/>
    </source>
</evidence>
<dbReference type="InterPro" id="IPR022385">
    <property type="entry name" value="Rhs_assc_core"/>
</dbReference>
<evidence type="ECO:0000259" key="2">
    <source>
        <dbReference type="Pfam" id="PF01841"/>
    </source>
</evidence>
<dbReference type="Gene3D" id="2.180.10.10">
    <property type="entry name" value="RHS repeat-associated core"/>
    <property type="match status" value="2"/>
</dbReference>